<evidence type="ECO:0000313" key="5">
    <source>
        <dbReference type="EMBL" id="EPY05579.1"/>
    </source>
</evidence>
<name>S9SLM5_PAEAL</name>
<protein>
    <submittedName>
        <fullName evidence="5">Sensor histidine kinase</fullName>
    </submittedName>
</protein>
<evidence type="ECO:0000256" key="1">
    <source>
        <dbReference type="ARBA" id="ARBA00022723"/>
    </source>
</evidence>
<gene>
    <name evidence="5" type="ORF">PAALTS15_19483</name>
</gene>
<feature type="non-terminal residue" evidence="5">
    <location>
        <position position="100"/>
    </location>
</feature>
<evidence type="ECO:0000313" key="6">
    <source>
        <dbReference type="Proteomes" id="UP000015344"/>
    </source>
</evidence>
<dbReference type="AlphaFoldDB" id="S9SLM5"/>
<keyword evidence="3" id="KW-0472">Membrane</keyword>
<dbReference type="Pfam" id="PF17755">
    <property type="entry name" value="UvrA_DNA-bind"/>
    <property type="match status" value="1"/>
</dbReference>
<dbReference type="GO" id="GO:0016301">
    <property type="term" value="F:kinase activity"/>
    <property type="evidence" value="ECO:0007669"/>
    <property type="project" value="UniProtKB-KW"/>
</dbReference>
<evidence type="ECO:0000259" key="4">
    <source>
        <dbReference type="Pfam" id="PF17755"/>
    </source>
</evidence>
<accession>S9SLM5</accession>
<dbReference type="InterPro" id="IPR041552">
    <property type="entry name" value="UvrA_DNA-bd"/>
</dbReference>
<comment type="caution">
    <text evidence="5">The sequence shown here is derived from an EMBL/GenBank/DDBJ whole genome shotgun (WGS) entry which is preliminary data.</text>
</comment>
<sequence length="100" mass="11840">MKKGIVFKLFVLTTALCLLILAIIYFGQTVFFKKYYIHQKVENVKASLDTFAQNYVNQVNDSLELWRLQKEAFVPFEGIVHNLERRYRETASEGIREYIE</sequence>
<keyword evidence="3" id="KW-0812">Transmembrane</keyword>
<evidence type="ECO:0000256" key="2">
    <source>
        <dbReference type="ARBA" id="ARBA00022833"/>
    </source>
</evidence>
<dbReference type="Proteomes" id="UP000015344">
    <property type="component" value="Unassembled WGS sequence"/>
</dbReference>
<keyword evidence="1" id="KW-0479">Metal-binding</keyword>
<dbReference type="eggNOG" id="COG5002">
    <property type="taxonomic scope" value="Bacteria"/>
</dbReference>
<organism evidence="5 6">
    <name type="scientific">Paenibacillus alvei TS-15</name>
    <dbReference type="NCBI Taxonomy" id="1117108"/>
    <lineage>
        <taxon>Bacteria</taxon>
        <taxon>Bacillati</taxon>
        <taxon>Bacillota</taxon>
        <taxon>Bacilli</taxon>
        <taxon>Bacillales</taxon>
        <taxon>Paenibacillaceae</taxon>
        <taxon>Paenibacillus</taxon>
    </lineage>
</organism>
<keyword evidence="2" id="KW-0862">Zinc</keyword>
<dbReference type="Gene3D" id="1.10.8.280">
    <property type="entry name" value="ABC transporter ATPase domain-like"/>
    <property type="match status" value="1"/>
</dbReference>
<dbReference type="eggNOG" id="COG0178">
    <property type="taxonomic scope" value="Bacteria"/>
</dbReference>
<evidence type="ECO:0000256" key="3">
    <source>
        <dbReference type="SAM" id="Phobius"/>
    </source>
</evidence>
<feature type="transmembrane region" description="Helical" evidence="3">
    <location>
        <begin position="6"/>
        <end position="26"/>
    </location>
</feature>
<keyword evidence="5" id="KW-0418">Kinase</keyword>
<dbReference type="EMBL" id="ATMT01000065">
    <property type="protein sequence ID" value="EPY05579.1"/>
    <property type="molecule type" value="Genomic_DNA"/>
</dbReference>
<keyword evidence="5" id="KW-0808">Transferase</keyword>
<feature type="domain" description="UvrA DNA-binding" evidence="4">
    <location>
        <begin position="69"/>
        <end position="100"/>
    </location>
</feature>
<keyword evidence="3" id="KW-1133">Transmembrane helix</keyword>
<reference evidence="5 6" key="1">
    <citation type="submission" date="2013-05" db="EMBL/GenBank/DDBJ databases">
        <authorList>
            <person name="Strain E.A."/>
            <person name="Brown E."/>
            <person name="Allard M.W."/>
            <person name="Luo Y.L."/>
        </authorList>
    </citation>
    <scope>NUCLEOTIDE SEQUENCE [LARGE SCALE GENOMIC DNA]</scope>
    <source>
        <strain evidence="5 6">TS-15</strain>
    </source>
</reference>
<proteinExistence type="predicted"/>
<dbReference type="GO" id="GO:0046872">
    <property type="term" value="F:metal ion binding"/>
    <property type="evidence" value="ECO:0007669"/>
    <property type="project" value="UniProtKB-KW"/>
</dbReference>